<dbReference type="EMBL" id="DWZE01000138">
    <property type="protein sequence ID" value="HJA84564.1"/>
    <property type="molecule type" value="Genomic_DNA"/>
</dbReference>
<evidence type="ECO:0000259" key="1">
    <source>
        <dbReference type="Pfam" id="PF16288"/>
    </source>
</evidence>
<evidence type="ECO:0000313" key="3">
    <source>
        <dbReference type="Proteomes" id="UP000823860"/>
    </source>
</evidence>
<name>A0A9D2HSL2_9BACE</name>
<proteinExistence type="predicted"/>
<organism evidence="2 3">
    <name type="scientific">Candidatus Bacteroides intestinavium</name>
    <dbReference type="NCBI Taxonomy" id="2838469"/>
    <lineage>
        <taxon>Bacteria</taxon>
        <taxon>Pseudomonadati</taxon>
        <taxon>Bacteroidota</taxon>
        <taxon>Bacteroidia</taxon>
        <taxon>Bacteroidales</taxon>
        <taxon>Bacteroidaceae</taxon>
        <taxon>Bacteroides</taxon>
    </lineage>
</organism>
<gene>
    <name evidence="2" type="ORF">H9785_11440</name>
</gene>
<feature type="domain" description="DUF4934" evidence="1">
    <location>
        <begin position="34"/>
        <end position="136"/>
    </location>
</feature>
<dbReference type="Proteomes" id="UP000823860">
    <property type="component" value="Unassembled WGS sequence"/>
</dbReference>
<reference evidence="2" key="1">
    <citation type="journal article" date="2021" name="PeerJ">
        <title>Extensive microbial diversity within the chicken gut microbiome revealed by metagenomics and culture.</title>
        <authorList>
            <person name="Gilroy R."/>
            <person name="Ravi A."/>
            <person name="Getino M."/>
            <person name="Pursley I."/>
            <person name="Horton D.L."/>
            <person name="Alikhan N.F."/>
            <person name="Baker D."/>
            <person name="Gharbi K."/>
            <person name="Hall N."/>
            <person name="Watson M."/>
            <person name="Adriaenssens E.M."/>
            <person name="Foster-Nyarko E."/>
            <person name="Jarju S."/>
            <person name="Secka A."/>
            <person name="Antonio M."/>
            <person name="Oren A."/>
            <person name="Chaudhuri R.R."/>
            <person name="La Ragione R."/>
            <person name="Hildebrand F."/>
            <person name="Pallen M.J."/>
        </authorList>
    </citation>
    <scope>NUCLEOTIDE SEQUENCE</scope>
    <source>
        <strain evidence="2">ChiHecec1B25-7008</strain>
    </source>
</reference>
<accession>A0A9D2HSL2</accession>
<dbReference type="AlphaFoldDB" id="A0A9D2HSL2"/>
<protein>
    <submittedName>
        <fullName evidence="2">DUF4934 domain-containing protein</fullName>
    </submittedName>
</protein>
<reference evidence="2" key="2">
    <citation type="submission" date="2021-04" db="EMBL/GenBank/DDBJ databases">
        <authorList>
            <person name="Gilroy R."/>
        </authorList>
    </citation>
    <scope>NUCLEOTIDE SEQUENCE</scope>
    <source>
        <strain evidence="2">ChiHecec1B25-7008</strain>
    </source>
</reference>
<dbReference type="InterPro" id="IPR032558">
    <property type="entry name" value="DUF4934"/>
</dbReference>
<dbReference type="Pfam" id="PF16288">
    <property type="entry name" value="DUF4934"/>
    <property type="match status" value="1"/>
</dbReference>
<sequence>MSFTACGGKDSDSYDKFLTVIDVESALAHLEDELTLSDLYDTVRYVPLETSDSCLVGAYPSVRVVDGCIVVSSYSGTALCHSFDAQTGRFLTRIGQSGEGPEDYTNSSPCYNARDGLLYFLREPDGLQKYDLQGRYQGRLRLPTRFPMPVQYVFTDSLIVGRFNNRWPATDCVMLSFTPEGQFVDSIFDPMALVGYPPLAGTGYTNLKPLAGGSMLALTTFGGSDAWNSIRGGEVYECGGQVKYHADFSDTVHVLKDGHLYPSIVFHTGSRHFPPEGRARAEGYSDKVVITGVKESPERITFFCTRNIYGEEPDHYFGIYECHSGTLRMAPTDGTFRDDIAGFMPYETSLIEAYKVTAWLEEHPEAGQNPALAPLLQVKEEDNPVIVIGESFR</sequence>
<evidence type="ECO:0000313" key="2">
    <source>
        <dbReference type="EMBL" id="HJA84564.1"/>
    </source>
</evidence>
<comment type="caution">
    <text evidence="2">The sequence shown here is derived from an EMBL/GenBank/DDBJ whole genome shotgun (WGS) entry which is preliminary data.</text>
</comment>